<dbReference type="PROSITE" id="PS51257">
    <property type="entry name" value="PROKAR_LIPOPROTEIN"/>
    <property type="match status" value="1"/>
</dbReference>
<evidence type="ECO:0000256" key="5">
    <source>
        <dbReference type="SAM" id="SignalP"/>
    </source>
</evidence>
<dbReference type="EMBL" id="PTJA01000006">
    <property type="protein sequence ID" value="PPK80451.1"/>
    <property type="molecule type" value="Genomic_DNA"/>
</dbReference>
<organism evidence="7 8">
    <name type="scientific">Lacrimispora xylanisolvens</name>
    <dbReference type="NCBI Taxonomy" id="384636"/>
    <lineage>
        <taxon>Bacteria</taxon>
        <taxon>Bacillati</taxon>
        <taxon>Bacillota</taxon>
        <taxon>Clostridia</taxon>
        <taxon>Lachnospirales</taxon>
        <taxon>Lachnospiraceae</taxon>
        <taxon>Lacrimispora</taxon>
    </lineage>
</organism>
<dbReference type="Pfam" id="PF01497">
    <property type="entry name" value="Peripla_BP_2"/>
    <property type="match status" value="1"/>
</dbReference>
<name>A0A2S6HS96_9FIRM</name>
<dbReference type="RefSeq" id="WP_104437154.1">
    <property type="nucleotide sequence ID" value="NZ_PTJA01000006.1"/>
</dbReference>
<gene>
    <name evidence="7" type="ORF">BXY41_10641</name>
</gene>
<protein>
    <submittedName>
        <fullName evidence="7">Iron complex transport system substrate-binding protein</fullName>
    </submittedName>
</protein>
<dbReference type="Gene3D" id="3.40.50.1980">
    <property type="entry name" value="Nitrogenase molybdenum iron protein domain"/>
    <property type="match status" value="2"/>
</dbReference>
<dbReference type="OrthoDB" id="9787830at2"/>
<comment type="similarity">
    <text evidence="2">Belongs to the bacterial solute-binding protein 8 family.</text>
</comment>
<evidence type="ECO:0000313" key="8">
    <source>
        <dbReference type="Proteomes" id="UP000237749"/>
    </source>
</evidence>
<sequence>MKRIFSLVFCFILVVACLSGCANSKQTSETDETTGAAVDKVMVETAMGPVEIPANPKRIASALIGITGYLAALDTIPVGTATQSGFPDYIKSNLAGSVDLGETDSLNLEALMELEPDLIIGIASVHKEQYELLSAIAPTVLLESATDDWATFHTVAQLVGKEETAFALQKEYDERISKLQQEIKEKYPQGAKVAYMRVQGKELQILNPASVYFKDLYRDMSWSSASEGVVDFGDGWNATISMEALPQLDMDYLILAVRPDETSQQAYAELKKSAVWQSLEAVKKENTAIVDANIWFASSDPIALNIRLDNIEDMMLR</sequence>
<feature type="signal peptide" evidence="5">
    <location>
        <begin position="1"/>
        <end position="22"/>
    </location>
</feature>
<dbReference type="GO" id="GO:1901678">
    <property type="term" value="P:iron coordination entity transport"/>
    <property type="evidence" value="ECO:0007669"/>
    <property type="project" value="UniProtKB-ARBA"/>
</dbReference>
<dbReference type="SUPFAM" id="SSF53807">
    <property type="entry name" value="Helical backbone' metal receptor"/>
    <property type="match status" value="1"/>
</dbReference>
<feature type="domain" description="Fe/B12 periplasmic-binding" evidence="6">
    <location>
        <begin position="58"/>
        <end position="317"/>
    </location>
</feature>
<evidence type="ECO:0000259" key="6">
    <source>
        <dbReference type="PROSITE" id="PS50983"/>
    </source>
</evidence>
<comment type="subcellular location">
    <subcellularLocation>
        <location evidence="1">Cell envelope</location>
    </subcellularLocation>
</comment>
<proteinExistence type="inferred from homology"/>
<comment type="caution">
    <text evidence="7">The sequence shown here is derived from an EMBL/GenBank/DDBJ whole genome shotgun (WGS) entry which is preliminary data.</text>
</comment>
<evidence type="ECO:0000256" key="4">
    <source>
        <dbReference type="ARBA" id="ARBA00022729"/>
    </source>
</evidence>
<dbReference type="PANTHER" id="PTHR30532">
    <property type="entry name" value="IRON III DICITRATE-BINDING PERIPLASMIC PROTEIN"/>
    <property type="match status" value="1"/>
</dbReference>
<keyword evidence="4 5" id="KW-0732">Signal</keyword>
<keyword evidence="3" id="KW-0813">Transport</keyword>
<evidence type="ECO:0000256" key="3">
    <source>
        <dbReference type="ARBA" id="ARBA00022448"/>
    </source>
</evidence>
<dbReference type="PANTHER" id="PTHR30532:SF1">
    <property type="entry name" value="IRON(3+)-HYDROXAMATE-BINDING PROTEIN FHUD"/>
    <property type="match status" value="1"/>
</dbReference>
<feature type="chain" id="PRO_5039279028" evidence="5">
    <location>
        <begin position="23"/>
        <end position="317"/>
    </location>
</feature>
<evidence type="ECO:0000256" key="1">
    <source>
        <dbReference type="ARBA" id="ARBA00004196"/>
    </source>
</evidence>
<dbReference type="Proteomes" id="UP000237749">
    <property type="component" value="Unassembled WGS sequence"/>
</dbReference>
<dbReference type="CDD" id="cd01146">
    <property type="entry name" value="FhuD"/>
    <property type="match status" value="1"/>
</dbReference>
<dbReference type="GO" id="GO:0030288">
    <property type="term" value="C:outer membrane-bounded periplasmic space"/>
    <property type="evidence" value="ECO:0007669"/>
    <property type="project" value="TreeGrafter"/>
</dbReference>
<keyword evidence="8" id="KW-1185">Reference proteome</keyword>
<accession>A0A2S6HS96</accession>
<dbReference type="PROSITE" id="PS50983">
    <property type="entry name" value="FE_B12_PBP"/>
    <property type="match status" value="1"/>
</dbReference>
<reference evidence="7 8" key="1">
    <citation type="submission" date="2018-02" db="EMBL/GenBank/DDBJ databases">
        <title>Genomic Encyclopedia of Archaeal and Bacterial Type Strains, Phase II (KMG-II): from individual species to whole genera.</title>
        <authorList>
            <person name="Goeker M."/>
        </authorList>
    </citation>
    <scope>NUCLEOTIDE SEQUENCE [LARGE SCALE GENOMIC DNA]</scope>
    <source>
        <strain evidence="7 8">DSM 3808</strain>
    </source>
</reference>
<dbReference type="AlphaFoldDB" id="A0A2S6HS96"/>
<dbReference type="InterPro" id="IPR051313">
    <property type="entry name" value="Bact_iron-sidero_bind"/>
</dbReference>
<evidence type="ECO:0000256" key="2">
    <source>
        <dbReference type="ARBA" id="ARBA00008814"/>
    </source>
</evidence>
<dbReference type="InterPro" id="IPR002491">
    <property type="entry name" value="ABC_transptr_periplasmic_BD"/>
</dbReference>
<evidence type="ECO:0000313" key="7">
    <source>
        <dbReference type="EMBL" id="PPK80451.1"/>
    </source>
</evidence>